<feature type="domain" description="CUB" evidence="6">
    <location>
        <begin position="80"/>
        <end position="191"/>
    </location>
</feature>
<feature type="region of interest" description="Disordered" evidence="4">
    <location>
        <begin position="403"/>
        <end position="436"/>
    </location>
</feature>
<dbReference type="CDD" id="cd00112">
    <property type="entry name" value="LDLa"/>
    <property type="match status" value="1"/>
</dbReference>
<comment type="caution">
    <text evidence="3">Lacks conserved residue(s) required for the propagation of feature annotation.</text>
</comment>
<keyword evidence="5" id="KW-1133">Transmembrane helix</keyword>
<dbReference type="PROSITE" id="PS01180">
    <property type="entry name" value="CUB"/>
    <property type="match status" value="1"/>
</dbReference>
<organism evidence="7 8">
    <name type="scientific">Ridgeia piscesae</name>
    <name type="common">Tubeworm</name>
    <dbReference type="NCBI Taxonomy" id="27915"/>
    <lineage>
        <taxon>Eukaryota</taxon>
        <taxon>Metazoa</taxon>
        <taxon>Spiralia</taxon>
        <taxon>Lophotrochozoa</taxon>
        <taxon>Annelida</taxon>
        <taxon>Polychaeta</taxon>
        <taxon>Sedentaria</taxon>
        <taxon>Canalipalpata</taxon>
        <taxon>Sabellida</taxon>
        <taxon>Siboglinidae</taxon>
        <taxon>Ridgeia</taxon>
    </lineage>
</organism>
<comment type="caution">
    <text evidence="7">The sequence shown here is derived from an EMBL/GenBank/DDBJ whole genome shotgun (WGS) entry which is preliminary data.</text>
</comment>
<keyword evidence="8" id="KW-1185">Reference proteome</keyword>
<evidence type="ECO:0000256" key="5">
    <source>
        <dbReference type="SAM" id="Phobius"/>
    </source>
</evidence>
<feature type="disulfide bond" evidence="3">
    <location>
        <begin position="254"/>
        <end position="269"/>
    </location>
</feature>
<dbReference type="InterPro" id="IPR023415">
    <property type="entry name" value="LDLR_class-A_CS"/>
</dbReference>
<evidence type="ECO:0000313" key="7">
    <source>
        <dbReference type="EMBL" id="KAK2189810.1"/>
    </source>
</evidence>
<dbReference type="SUPFAM" id="SSF49854">
    <property type="entry name" value="Spermadhesin, CUB domain"/>
    <property type="match status" value="1"/>
</dbReference>
<proteinExistence type="predicted"/>
<feature type="disulfide bond" evidence="3">
    <location>
        <begin position="283"/>
        <end position="301"/>
    </location>
</feature>
<dbReference type="InterPro" id="IPR000859">
    <property type="entry name" value="CUB_dom"/>
</dbReference>
<dbReference type="Gene3D" id="4.10.400.10">
    <property type="entry name" value="Low-density Lipoprotein Receptor"/>
    <property type="match status" value="2"/>
</dbReference>
<feature type="region of interest" description="Disordered" evidence="4">
    <location>
        <begin position="460"/>
        <end position="499"/>
    </location>
</feature>
<feature type="transmembrane region" description="Helical" evidence="5">
    <location>
        <begin position="317"/>
        <end position="340"/>
    </location>
</feature>
<protein>
    <recommendedName>
        <fullName evidence="6">CUB domain-containing protein</fullName>
    </recommendedName>
</protein>
<keyword evidence="5" id="KW-0812">Transmembrane</keyword>
<dbReference type="PROSITE" id="PS50068">
    <property type="entry name" value="LDLRA_2"/>
    <property type="match status" value="2"/>
</dbReference>
<evidence type="ECO:0000256" key="1">
    <source>
        <dbReference type="ARBA" id="ARBA00022737"/>
    </source>
</evidence>
<gene>
    <name evidence="7" type="ORF">NP493_96g07026</name>
</gene>
<evidence type="ECO:0000313" key="8">
    <source>
        <dbReference type="Proteomes" id="UP001209878"/>
    </source>
</evidence>
<keyword evidence="5" id="KW-0472">Membrane</keyword>
<evidence type="ECO:0000259" key="6">
    <source>
        <dbReference type="PROSITE" id="PS01180"/>
    </source>
</evidence>
<dbReference type="PANTHER" id="PTHR24251:SF37">
    <property type="entry name" value="CUB DOMAIN-CONTAINING PROTEIN"/>
    <property type="match status" value="1"/>
</dbReference>
<dbReference type="SMART" id="SM00042">
    <property type="entry name" value="CUB"/>
    <property type="match status" value="1"/>
</dbReference>
<dbReference type="Pfam" id="PF00431">
    <property type="entry name" value="CUB"/>
    <property type="match status" value="1"/>
</dbReference>
<dbReference type="Pfam" id="PF00057">
    <property type="entry name" value="Ldl_recept_a"/>
    <property type="match status" value="1"/>
</dbReference>
<dbReference type="InterPro" id="IPR036055">
    <property type="entry name" value="LDL_receptor-like_sf"/>
</dbReference>
<dbReference type="Gene3D" id="2.60.120.290">
    <property type="entry name" value="Spermadhesin, CUB domain"/>
    <property type="match status" value="1"/>
</dbReference>
<dbReference type="InterPro" id="IPR035914">
    <property type="entry name" value="Sperma_CUB_dom_sf"/>
</dbReference>
<name>A0AAD9P830_RIDPI</name>
<dbReference type="FunFam" id="2.60.120.290:FF:000013">
    <property type="entry name" value="Membrane frizzled-related protein"/>
    <property type="match status" value="1"/>
</dbReference>
<dbReference type="SUPFAM" id="SSF57424">
    <property type="entry name" value="LDL receptor-like module"/>
    <property type="match status" value="2"/>
</dbReference>
<dbReference type="AlphaFoldDB" id="A0AAD9P830"/>
<dbReference type="Proteomes" id="UP001209878">
    <property type="component" value="Unassembled WGS sequence"/>
</dbReference>
<evidence type="ECO:0000256" key="4">
    <source>
        <dbReference type="SAM" id="MobiDB-lite"/>
    </source>
</evidence>
<accession>A0AAD9P830</accession>
<sequence>MTGHQRSNEKCVNEYFHCKMTSRNSLALFRKFFAWNCSNREWSNGRTKRHLPSWPIVCILLCVSAWPAVQSLHQDKNHQCSYQFQGNSGDLRSPNFPLSYPNNIDCDWIIHVDVGEQIQLRFNVFSLEERPNTDYIRVFDGSSQTDVLLGEFFGYNGVGVKLQSTGNRMYVIMHSDAHNTEKGFSGTFQKKGFCLPDQLSCGWDEKDCFTISERCNNKWDCRVNGGDERGCGPCSKTLFSCQDGKQCYERMDRCNGLGRCPNANDEMGCSADVCNKKNGTFLCRNKKCIYGRWRCDGANDCGDSSDEVGCSVVTRRVILSSVVAALLCGLLVVVIFGCICRLRMMRSFHRQHRWRHLDGPLIPPPPPPYSEALMTSHPVEEAEQEVLDELQAIAARRRCRMHGQPNVATDQTSSSVDDDEQLVDTGNGVDNEVESSSSVHIAMATGGTPLVYWRQESQEPVAQTLPDDDDDESYDDSDDDKVTCDVSANSDDIPRVTSGDISSLEHCVNKLSEVS</sequence>
<keyword evidence="1" id="KW-0677">Repeat</keyword>
<evidence type="ECO:0000256" key="3">
    <source>
        <dbReference type="PROSITE-ProRule" id="PRU00124"/>
    </source>
</evidence>
<dbReference type="PRINTS" id="PR00261">
    <property type="entry name" value="LDLRECEPTOR"/>
</dbReference>
<evidence type="ECO:0000256" key="2">
    <source>
        <dbReference type="ARBA" id="ARBA00023157"/>
    </source>
</evidence>
<dbReference type="InterPro" id="IPR002172">
    <property type="entry name" value="LDrepeatLR_classA_rpt"/>
</dbReference>
<feature type="compositionally biased region" description="Acidic residues" evidence="4">
    <location>
        <begin position="466"/>
        <end position="479"/>
    </location>
</feature>
<dbReference type="PROSITE" id="PS01209">
    <property type="entry name" value="LDLRA_1"/>
    <property type="match status" value="1"/>
</dbReference>
<feature type="compositionally biased region" description="Polar residues" evidence="4">
    <location>
        <begin position="406"/>
        <end position="415"/>
    </location>
</feature>
<dbReference type="CDD" id="cd00041">
    <property type="entry name" value="CUB"/>
    <property type="match status" value="1"/>
</dbReference>
<dbReference type="EMBL" id="JAODUO010000096">
    <property type="protein sequence ID" value="KAK2189810.1"/>
    <property type="molecule type" value="Genomic_DNA"/>
</dbReference>
<feature type="disulfide bond" evidence="3">
    <location>
        <begin position="295"/>
        <end position="310"/>
    </location>
</feature>
<dbReference type="SMART" id="SM00192">
    <property type="entry name" value="LDLa"/>
    <property type="match status" value="3"/>
</dbReference>
<reference evidence="7" key="1">
    <citation type="journal article" date="2023" name="Mol. Biol. Evol.">
        <title>Third-Generation Sequencing Reveals the Adaptive Role of the Epigenome in Three Deep-Sea Polychaetes.</title>
        <authorList>
            <person name="Perez M."/>
            <person name="Aroh O."/>
            <person name="Sun Y."/>
            <person name="Lan Y."/>
            <person name="Juniper S.K."/>
            <person name="Young C.R."/>
            <person name="Angers B."/>
            <person name="Qian P.Y."/>
        </authorList>
    </citation>
    <scope>NUCLEOTIDE SEQUENCE</scope>
    <source>
        <strain evidence="7">R07B-5</strain>
    </source>
</reference>
<keyword evidence="2 3" id="KW-1015">Disulfide bond</keyword>
<dbReference type="PANTHER" id="PTHR24251">
    <property type="entry name" value="OVOCHYMASE-RELATED"/>
    <property type="match status" value="1"/>
</dbReference>